<feature type="domain" description="FF" evidence="9">
    <location>
        <begin position="149"/>
        <end position="203"/>
    </location>
</feature>
<evidence type="ECO:0000313" key="10">
    <source>
        <dbReference type="EMBL" id="KAH0963216.1"/>
    </source>
</evidence>
<dbReference type="PROSITE" id="PS50020">
    <property type="entry name" value="WW_DOMAIN_2"/>
    <property type="match status" value="2"/>
</dbReference>
<keyword evidence="11" id="KW-1185">Reference proteome</keyword>
<dbReference type="FunFam" id="1.10.10.440:FF:000013">
    <property type="entry name" value="pre-mRNA-processing protein 40A isoform X1"/>
    <property type="match status" value="1"/>
</dbReference>
<dbReference type="Pfam" id="PF25432">
    <property type="entry name" value="FF_PRPF40A"/>
    <property type="match status" value="1"/>
</dbReference>
<feature type="domain" description="FF" evidence="9">
    <location>
        <begin position="215"/>
        <end position="271"/>
    </location>
</feature>
<dbReference type="PANTHER" id="PTHR11864">
    <property type="entry name" value="PRE-MRNA-PROCESSING PROTEIN PRP40"/>
    <property type="match status" value="1"/>
</dbReference>
<feature type="compositionally biased region" description="Basic and acidic residues" evidence="7">
    <location>
        <begin position="111"/>
        <end position="127"/>
    </location>
</feature>
<dbReference type="CDD" id="cd00201">
    <property type="entry name" value="WW"/>
    <property type="match status" value="2"/>
</dbReference>
<dbReference type="GeneID" id="68354855"/>
<sequence>MNGFPGPPASAWQEHHTPDGRAYYYNASTKVTQWTKPEDMMSPAERALANQPWKEYTAEGGRKYWYNTETKQSSWEMPDVFKNALGTPESRNSFTAPAAHSQGHGGGSRHGYRDQGRGMRDSRDSLPENRQLSRSFVPAVESGPEYATKEEAVAAFTKALRRHGVQHDWTWEQALKTAAKDPQFRAIKQPKARREAFVKYCQDMVLHEQERAKERLAKLRADFETMLKRHPEITHITRWKTARPMIEGETHFRSTDDESERQQLFSEYVAELKKNNKETQIAQRKAALDGLKELLPKLHINAYTRWDDGSQIISAATQSDPKYQVLVMSDILTKFQDHIKSLERALNEKKQHDKKMQFRRERQNRDVFKGLLAELRRDGHIKAGSKWSQVCRLMENDERYLNMLGQDGPTPLLLFWDMVEEEERALRGPRNDVLDVLEDKRFDLTPNTTPEEFMSVMREDRRTANIDQALLQLIFERLREKRAAKREDDRHPDRHQRHALDNLRSHMKRLEPPIVMDDSWESVRPRVAKSAEFQAVGSEDSARHAFDRHMRRLKDKADEEPERGNRRDSRVSSERDLSHRNRERSRGDRSHRGRRPSRRSRSPEPDPYEADRRRAGAERERNHRKSAMAENVLSAGDRARLSPPPPPRRERDRDHRERDRDYDRYSRPRRSEDAPYGRERRDREDDRERSFRRPIDARSVDELNYGDERPPTSTVSRRRRPDDEEGLSRKDTRDSKRIKRDTSRERTPKREARSRVKSSPAVTKEVRGVRSGSEEGEIEE</sequence>
<feature type="compositionally biased region" description="Basic and acidic residues" evidence="7">
    <location>
        <begin position="601"/>
        <end position="621"/>
    </location>
</feature>
<evidence type="ECO:0000256" key="5">
    <source>
        <dbReference type="ARBA" id="ARBA00023242"/>
    </source>
</evidence>
<comment type="caution">
    <text evidence="10">The sequence shown here is derived from an EMBL/GenBank/DDBJ whole genome shotgun (WGS) entry which is preliminary data.</text>
</comment>
<name>A0A9P8SJN3_9HYPO</name>
<keyword evidence="5" id="KW-0539">Nucleus</keyword>
<dbReference type="SUPFAM" id="SSF81698">
    <property type="entry name" value="FF domain"/>
    <property type="match status" value="5"/>
</dbReference>
<feature type="coiled-coil region" evidence="6">
    <location>
        <begin position="332"/>
        <end position="362"/>
    </location>
</feature>
<reference evidence="10" key="1">
    <citation type="submission" date="2021-09" db="EMBL/GenBank/DDBJ databases">
        <title>A high-quality genome of the endoparasitic fungus Hirsutella rhossiliensis with a comparison of Hirsutella genomes reveals transposable elements contributing to genome size variation.</title>
        <authorList>
            <person name="Lin R."/>
            <person name="Jiao Y."/>
            <person name="Sun X."/>
            <person name="Ling J."/>
            <person name="Xie B."/>
            <person name="Cheng X."/>
        </authorList>
    </citation>
    <scope>NUCLEOTIDE SEQUENCE</scope>
    <source>
        <strain evidence="10">HR02</strain>
    </source>
</reference>
<dbReference type="InterPro" id="IPR002713">
    <property type="entry name" value="FF_domain"/>
</dbReference>
<dbReference type="Pfam" id="PF01846">
    <property type="entry name" value="FF"/>
    <property type="match status" value="3"/>
</dbReference>
<dbReference type="Gene3D" id="1.10.10.440">
    <property type="entry name" value="FF domain"/>
    <property type="match status" value="5"/>
</dbReference>
<keyword evidence="3" id="KW-0677">Repeat</keyword>
<dbReference type="SUPFAM" id="SSF51045">
    <property type="entry name" value="WW domain"/>
    <property type="match status" value="2"/>
</dbReference>
<dbReference type="PROSITE" id="PS51676">
    <property type="entry name" value="FF"/>
    <property type="match status" value="3"/>
</dbReference>
<evidence type="ECO:0000259" key="8">
    <source>
        <dbReference type="PROSITE" id="PS50020"/>
    </source>
</evidence>
<dbReference type="GO" id="GO:0045292">
    <property type="term" value="P:mRNA cis splicing, via spliceosome"/>
    <property type="evidence" value="ECO:0007669"/>
    <property type="project" value="InterPro"/>
</dbReference>
<dbReference type="InterPro" id="IPR036517">
    <property type="entry name" value="FF_domain_sf"/>
</dbReference>
<dbReference type="InterPro" id="IPR001202">
    <property type="entry name" value="WW_dom"/>
</dbReference>
<organism evidence="10 11">
    <name type="scientific">Hirsutella rhossiliensis</name>
    <dbReference type="NCBI Taxonomy" id="111463"/>
    <lineage>
        <taxon>Eukaryota</taxon>
        <taxon>Fungi</taxon>
        <taxon>Dikarya</taxon>
        <taxon>Ascomycota</taxon>
        <taxon>Pezizomycotina</taxon>
        <taxon>Sordariomycetes</taxon>
        <taxon>Hypocreomycetidae</taxon>
        <taxon>Hypocreales</taxon>
        <taxon>Ophiocordycipitaceae</taxon>
        <taxon>Hirsutella</taxon>
    </lineage>
</organism>
<keyword evidence="2" id="KW-0507">mRNA processing</keyword>
<feature type="region of interest" description="Disordered" evidence="7">
    <location>
        <begin position="82"/>
        <end position="144"/>
    </location>
</feature>
<evidence type="ECO:0000259" key="9">
    <source>
        <dbReference type="PROSITE" id="PS51676"/>
    </source>
</evidence>
<keyword evidence="4" id="KW-0508">mRNA splicing</keyword>
<evidence type="ECO:0000256" key="2">
    <source>
        <dbReference type="ARBA" id="ARBA00022664"/>
    </source>
</evidence>
<dbReference type="PROSITE" id="PS01159">
    <property type="entry name" value="WW_DOMAIN_1"/>
    <property type="match status" value="2"/>
</dbReference>
<dbReference type="Proteomes" id="UP000824596">
    <property type="component" value="Unassembled WGS sequence"/>
</dbReference>
<dbReference type="PANTHER" id="PTHR11864:SF0">
    <property type="entry name" value="PRP40 PRE-MRNA PROCESSING FACTOR 40 HOMOLOG A (YEAST)"/>
    <property type="match status" value="1"/>
</dbReference>
<gene>
    <name evidence="10" type="ORF">HRG_05726</name>
</gene>
<feature type="compositionally biased region" description="Basic and acidic residues" evidence="7">
    <location>
        <begin position="720"/>
        <end position="754"/>
    </location>
</feature>
<dbReference type="InterPro" id="IPR039726">
    <property type="entry name" value="Prp40-like"/>
</dbReference>
<dbReference type="EMBL" id="JAIZPD010000005">
    <property type="protein sequence ID" value="KAH0963216.1"/>
    <property type="molecule type" value="Genomic_DNA"/>
</dbReference>
<comment type="subcellular location">
    <subcellularLocation>
        <location evidence="1">Nucleus</location>
    </subcellularLocation>
</comment>
<proteinExistence type="predicted"/>
<dbReference type="Pfam" id="PF00397">
    <property type="entry name" value="WW"/>
    <property type="match status" value="2"/>
</dbReference>
<dbReference type="GO" id="GO:0071004">
    <property type="term" value="C:U2-type prespliceosome"/>
    <property type="evidence" value="ECO:0007669"/>
    <property type="project" value="TreeGrafter"/>
</dbReference>
<evidence type="ECO:0000256" key="1">
    <source>
        <dbReference type="ARBA" id="ARBA00004123"/>
    </source>
</evidence>
<protein>
    <submittedName>
        <fullName evidence="10">FF domain-containing protein</fullName>
    </submittedName>
</protein>
<evidence type="ECO:0000313" key="11">
    <source>
        <dbReference type="Proteomes" id="UP000824596"/>
    </source>
</evidence>
<dbReference type="FunFam" id="2.20.70.10:FF:000078">
    <property type="entry name" value="Formin binding protein (FNB3)"/>
    <property type="match status" value="1"/>
</dbReference>
<dbReference type="FunFam" id="1.10.10.440:FF:000033">
    <property type="entry name" value="Formin binding protein (FNB3)"/>
    <property type="match status" value="1"/>
</dbReference>
<feature type="compositionally biased region" description="Basic and acidic residues" evidence="7">
    <location>
        <begin position="647"/>
        <end position="710"/>
    </location>
</feature>
<dbReference type="GO" id="GO:0003723">
    <property type="term" value="F:RNA binding"/>
    <property type="evidence" value="ECO:0007669"/>
    <property type="project" value="TreeGrafter"/>
</dbReference>
<feature type="domain" description="WW" evidence="8">
    <location>
        <begin position="6"/>
        <end position="39"/>
    </location>
</feature>
<evidence type="ECO:0000256" key="7">
    <source>
        <dbReference type="SAM" id="MobiDB-lite"/>
    </source>
</evidence>
<dbReference type="AlphaFoldDB" id="A0A9P8SJN3"/>
<dbReference type="SMART" id="SM00456">
    <property type="entry name" value="WW"/>
    <property type="match status" value="2"/>
</dbReference>
<evidence type="ECO:0000256" key="4">
    <source>
        <dbReference type="ARBA" id="ARBA00023187"/>
    </source>
</evidence>
<keyword evidence="6" id="KW-0175">Coiled coil</keyword>
<dbReference type="OrthoDB" id="187617at2759"/>
<feature type="domain" description="FF" evidence="9">
    <location>
        <begin position="360"/>
        <end position="421"/>
    </location>
</feature>
<evidence type="ECO:0000256" key="3">
    <source>
        <dbReference type="ARBA" id="ARBA00022737"/>
    </source>
</evidence>
<dbReference type="InterPro" id="IPR036020">
    <property type="entry name" value="WW_dom_sf"/>
</dbReference>
<feature type="region of interest" description="Disordered" evidence="7">
    <location>
        <begin position="552"/>
        <end position="780"/>
    </location>
</feature>
<evidence type="ECO:0000256" key="6">
    <source>
        <dbReference type="SAM" id="Coils"/>
    </source>
</evidence>
<dbReference type="GO" id="GO:0005685">
    <property type="term" value="C:U1 snRNP"/>
    <property type="evidence" value="ECO:0007669"/>
    <property type="project" value="TreeGrafter"/>
</dbReference>
<accession>A0A9P8SJN3</accession>
<feature type="domain" description="WW" evidence="8">
    <location>
        <begin position="52"/>
        <end position="80"/>
    </location>
</feature>
<dbReference type="RefSeq" id="XP_044720729.1">
    <property type="nucleotide sequence ID" value="XM_044864197.1"/>
</dbReference>
<dbReference type="SMART" id="SM00441">
    <property type="entry name" value="FF"/>
    <property type="match status" value="5"/>
</dbReference>
<feature type="compositionally biased region" description="Basic residues" evidence="7">
    <location>
        <begin position="591"/>
        <end position="600"/>
    </location>
</feature>
<dbReference type="Gene3D" id="2.20.70.10">
    <property type="match status" value="2"/>
</dbReference>
<feature type="compositionally biased region" description="Basic and acidic residues" evidence="7">
    <location>
        <begin position="562"/>
        <end position="590"/>
    </location>
</feature>
<feature type="region of interest" description="Disordered" evidence="7">
    <location>
        <begin position="483"/>
        <end position="510"/>
    </location>
</feature>